<dbReference type="InterPro" id="IPR001763">
    <property type="entry name" value="Rhodanese-like_dom"/>
</dbReference>
<keyword evidence="1" id="KW-1133">Transmembrane helix</keyword>
<dbReference type="PROSITE" id="PS50206">
    <property type="entry name" value="RHODANESE_3"/>
    <property type="match status" value="1"/>
</dbReference>
<sequence length="171" mass="18205">MSQLSPEMAAPLLSSQECIFLDVREPDEFARSHIPGSLKAPLSQLTAQSLPDIQGRKVILLCQSGMRSEQARQFFLQHGVEANCIEGGLTAWQKAGLPVNENKAAPISIMRQVQIIAGSLTLAGVLLGSFVTPSFYWLSAAVGAGLAFAGLSGTCMMASLLSKLPYNKVKA</sequence>
<evidence type="ECO:0000256" key="1">
    <source>
        <dbReference type="SAM" id="Phobius"/>
    </source>
</evidence>
<keyword evidence="3" id="KW-0808">Transferase</keyword>
<comment type="caution">
    <text evidence="3">The sequence shown here is derived from an EMBL/GenBank/DDBJ whole genome shotgun (WGS) entry which is preliminary data.</text>
</comment>
<dbReference type="Pfam" id="PF11127">
    <property type="entry name" value="YgaP-like_TM"/>
    <property type="match status" value="1"/>
</dbReference>
<protein>
    <submittedName>
        <fullName evidence="3">Rhodanese-related sulfurtransferase</fullName>
    </submittedName>
</protein>
<dbReference type="InterPro" id="IPR050229">
    <property type="entry name" value="GlpE_sulfurtransferase"/>
</dbReference>
<feature type="domain" description="Rhodanese" evidence="2">
    <location>
        <begin position="14"/>
        <end position="101"/>
    </location>
</feature>
<dbReference type="AlphaFoldDB" id="A0A3D9HWU1"/>
<gene>
    <name evidence="3" type="ORF">DFP90_101684</name>
</gene>
<accession>A0A3D9HWU1</accession>
<evidence type="ECO:0000313" key="3">
    <source>
        <dbReference type="EMBL" id="RED53885.1"/>
    </source>
</evidence>
<dbReference type="InterPro" id="IPR021309">
    <property type="entry name" value="YgaP-like_TM"/>
</dbReference>
<proteinExistence type="predicted"/>
<dbReference type="Proteomes" id="UP000256845">
    <property type="component" value="Unassembled WGS sequence"/>
</dbReference>
<keyword evidence="1" id="KW-0812">Transmembrane</keyword>
<dbReference type="EMBL" id="QRDW01000001">
    <property type="protein sequence ID" value="RED53885.1"/>
    <property type="molecule type" value="Genomic_DNA"/>
</dbReference>
<feature type="transmembrane region" description="Helical" evidence="1">
    <location>
        <begin position="137"/>
        <end position="161"/>
    </location>
</feature>
<feature type="transmembrane region" description="Helical" evidence="1">
    <location>
        <begin position="113"/>
        <end position="131"/>
    </location>
</feature>
<reference evidence="3 4" key="1">
    <citation type="submission" date="2018-07" db="EMBL/GenBank/DDBJ databases">
        <title>Genomic Encyclopedia of Type Strains, Phase III (KMG-III): the genomes of soil and plant-associated and newly described type strains.</title>
        <authorList>
            <person name="Whitman W."/>
        </authorList>
    </citation>
    <scope>NUCLEOTIDE SEQUENCE [LARGE SCALE GENOMIC DNA]</scope>
    <source>
        <strain evidence="3 4">CECT 8488</strain>
    </source>
</reference>
<organism evidence="3 4">
    <name type="scientific">Aestuariispira insulae</name>
    <dbReference type="NCBI Taxonomy" id="1461337"/>
    <lineage>
        <taxon>Bacteria</taxon>
        <taxon>Pseudomonadati</taxon>
        <taxon>Pseudomonadota</taxon>
        <taxon>Alphaproteobacteria</taxon>
        <taxon>Rhodospirillales</taxon>
        <taxon>Kiloniellaceae</taxon>
        <taxon>Aestuariispira</taxon>
    </lineage>
</organism>
<keyword evidence="4" id="KW-1185">Reference proteome</keyword>
<dbReference type="Gene3D" id="6.10.140.1340">
    <property type="match status" value="1"/>
</dbReference>
<dbReference type="Pfam" id="PF00581">
    <property type="entry name" value="Rhodanese"/>
    <property type="match status" value="1"/>
</dbReference>
<dbReference type="InterPro" id="IPR036873">
    <property type="entry name" value="Rhodanese-like_dom_sf"/>
</dbReference>
<keyword evidence="1" id="KW-0472">Membrane</keyword>
<dbReference type="SUPFAM" id="SSF52821">
    <property type="entry name" value="Rhodanese/Cell cycle control phosphatase"/>
    <property type="match status" value="1"/>
</dbReference>
<name>A0A3D9HWU1_9PROT</name>
<dbReference type="PANTHER" id="PTHR43031:SF1">
    <property type="entry name" value="PYRIDINE NUCLEOTIDE-DISULPHIDE OXIDOREDUCTASE"/>
    <property type="match status" value="1"/>
</dbReference>
<evidence type="ECO:0000259" key="2">
    <source>
        <dbReference type="PROSITE" id="PS50206"/>
    </source>
</evidence>
<dbReference type="Gene3D" id="3.40.250.10">
    <property type="entry name" value="Rhodanese-like domain"/>
    <property type="match status" value="1"/>
</dbReference>
<evidence type="ECO:0000313" key="4">
    <source>
        <dbReference type="Proteomes" id="UP000256845"/>
    </source>
</evidence>
<dbReference type="OrthoDB" id="9807812at2"/>
<dbReference type="SMART" id="SM00450">
    <property type="entry name" value="RHOD"/>
    <property type="match status" value="1"/>
</dbReference>
<dbReference type="RefSeq" id="WP_115934986.1">
    <property type="nucleotide sequence ID" value="NZ_QRDW01000001.1"/>
</dbReference>
<dbReference type="GO" id="GO:0016740">
    <property type="term" value="F:transferase activity"/>
    <property type="evidence" value="ECO:0007669"/>
    <property type="project" value="UniProtKB-KW"/>
</dbReference>
<dbReference type="PANTHER" id="PTHR43031">
    <property type="entry name" value="FAD-DEPENDENT OXIDOREDUCTASE"/>
    <property type="match status" value="1"/>
</dbReference>